<proteinExistence type="predicted"/>
<feature type="coiled-coil region" evidence="1">
    <location>
        <begin position="147"/>
        <end position="174"/>
    </location>
</feature>
<dbReference type="InterPro" id="IPR044925">
    <property type="entry name" value="His-Me_finger_sf"/>
</dbReference>
<evidence type="ECO:0000259" key="2">
    <source>
        <dbReference type="Pfam" id="PF13392"/>
    </source>
</evidence>
<dbReference type="Pfam" id="PF13392">
    <property type="entry name" value="HNH_3"/>
    <property type="match status" value="1"/>
</dbReference>
<reference evidence="3" key="1">
    <citation type="journal article" date="2015" name="Nature">
        <title>Complex archaea that bridge the gap between prokaryotes and eukaryotes.</title>
        <authorList>
            <person name="Spang A."/>
            <person name="Saw J.H."/>
            <person name="Jorgensen S.L."/>
            <person name="Zaremba-Niedzwiedzka K."/>
            <person name="Martijn J."/>
            <person name="Lind A.E."/>
            <person name="van Eijk R."/>
            <person name="Schleper C."/>
            <person name="Guy L."/>
            <person name="Ettema T.J."/>
        </authorList>
    </citation>
    <scope>NUCLEOTIDE SEQUENCE</scope>
</reference>
<gene>
    <name evidence="3" type="ORF">LCGC14_2242760</name>
</gene>
<comment type="caution">
    <text evidence="3">The sequence shown here is derived from an EMBL/GenBank/DDBJ whole genome shotgun (WGS) entry which is preliminary data.</text>
</comment>
<sequence length="178" mass="20535">MPQLGEIRKAREAGKLGTCRFTWATCIDCGRGRWTKAEKGKLPLRCYSCGRKLGGSRTYVTGSNHPSWKGGRFKSVGGYTYIRVYPDDFFYSMVNCTGYVFEHRLVMAKHLGRCLHSWEIVHHKNGIKTDNRIENLQLVSDDKHTQISILEGKINRLLKEQRGLKQEIRLLHRQLKVV</sequence>
<organism evidence="3">
    <name type="scientific">marine sediment metagenome</name>
    <dbReference type="NCBI Taxonomy" id="412755"/>
    <lineage>
        <taxon>unclassified sequences</taxon>
        <taxon>metagenomes</taxon>
        <taxon>ecological metagenomes</taxon>
    </lineage>
</organism>
<dbReference type="InterPro" id="IPR003615">
    <property type="entry name" value="HNH_nuc"/>
</dbReference>
<dbReference type="EMBL" id="LAZR01030405">
    <property type="protein sequence ID" value="KKL56704.1"/>
    <property type="molecule type" value="Genomic_DNA"/>
</dbReference>
<accession>A0A0F9D531</accession>
<dbReference type="SUPFAM" id="SSF54060">
    <property type="entry name" value="His-Me finger endonucleases"/>
    <property type="match status" value="1"/>
</dbReference>
<evidence type="ECO:0000256" key="1">
    <source>
        <dbReference type="SAM" id="Coils"/>
    </source>
</evidence>
<dbReference type="Gene3D" id="3.90.75.20">
    <property type="match status" value="1"/>
</dbReference>
<keyword evidence="1" id="KW-0175">Coiled coil</keyword>
<dbReference type="AlphaFoldDB" id="A0A0F9D531"/>
<evidence type="ECO:0000313" key="3">
    <source>
        <dbReference type="EMBL" id="KKL56704.1"/>
    </source>
</evidence>
<feature type="domain" description="HNH nuclease" evidence="2">
    <location>
        <begin position="103"/>
        <end position="144"/>
    </location>
</feature>
<name>A0A0F9D531_9ZZZZ</name>
<protein>
    <recommendedName>
        <fullName evidence="2">HNH nuclease domain-containing protein</fullName>
    </recommendedName>
</protein>